<protein>
    <recommendedName>
        <fullName evidence="4">NnrS family protein</fullName>
    </recommendedName>
</protein>
<dbReference type="AlphaFoldDB" id="A0A2T2WI91"/>
<feature type="transmembrane region" description="Helical" evidence="1">
    <location>
        <begin position="57"/>
        <end position="82"/>
    </location>
</feature>
<accession>A0A2T2WI91</accession>
<evidence type="ECO:0000313" key="2">
    <source>
        <dbReference type="EMBL" id="PSR21945.1"/>
    </source>
</evidence>
<feature type="transmembrane region" description="Helical" evidence="1">
    <location>
        <begin position="362"/>
        <end position="382"/>
    </location>
</feature>
<gene>
    <name evidence="2" type="ORF">C7B45_08615</name>
</gene>
<name>A0A2T2WI91_9FIRM</name>
<comment type="caution">
    <text evidence="2">The sequence shown here is derived from an EMBL/GenBank/DDBJ whole genome shotgun (WGS) entry which is preliminary data.</text>
</comment>
<feature type="transmembrane region" description="Helical" evidence="1">
    <location>
        <begin position="313"/>
        <end position="341"/>
    </location>
</feature>
<keyword evidence="1" id="KW-0472">Membrane</keyword>
<feature type="transmembrane region" description="Helical" evidence="1">
    <location>
        <begin position="192"/>
        <end position="211"/>
    </location>
</feature>
<feature type="transmembrane region" description="Helical" evidence="1">
    <location>
        <begin position="121"/>
        <end position="144"/>
    </location>
</feature>
<reference evidence="2 3" key="1">
    <citation type="journal article" date="2014" name="BMC Genomics">
        <title>Comparison of environmental and isolate Sulfobacillus genomes reveals diverse carbon, sulfur, nitrogen, and hydrogen metabolisms.</title>
        <authorList>
            <person name="Justice N.B."/>
            <person name="Norman A."/>
            <person name="Brown C.T."/>
            <person name="Singh A."/>
            <person name="Thomas B.C."/>
            <person name="Banfield J.F."/>
        </authorList>
    </citation>
    <scope>NUCLEOTIDE SEQUENCE [LARGE SCALE GENOMIC DNA]</scope>
    <source>
        <strain evidence="2">AMDSBA3</strain>
    </source>
</reference>
<keyword evidence="1" id="KW-1133">Transmembrane helix</keyword>
<feature type="transmembrane region" description="Helical" evidence="1">
    <location>
        <begin position="258"/>
        <end position="276"/>
    </location>
</feature>
<evidence type="ECO:0000313" key="3">
    <source>
        <dbReference type="Proteomes" id="UP000241848"/>
    </source>
</evidence>
<feature type="transmembrane region" description="Helical" evidence="1">
    <location>
        <begin position="232"/>
        <end position="252"/>
    </location>
</feature>
<proteinExistence type="predicted"/>
<feature type="transmembrane region" description="Helical" evidence="1">
    <location>
        <begin position="94"/>
        <end position="115"/>
    </location>
</feature>
<organism evidence="2 3">
    <name type="scientific">Sulfobacillus acidophilus</name>
    <dbReference type="NCBI Taxonomy" id="53633"/>
    <lineage>
        <taxon>Bacteria</taxon>
        <taxon>Bacillati</taxon>
        <taxon>Bacillota</taxon>
        <taxon>Clostridia</taxon>
        <taxon>Eubacteriales</taxon>
        <taxon>Clostridiales Family XVII. Incertae Sedis</taxon>
        <taxon>Sulfobacillus</taxon>
    </lineage>
</organism>
<feature type="transmembrane region" description="Helical" evidence="1">
    <location>
        <begin position="156"/>
        <end position="186"/>
    </location>
</feature>
<feature type="transmembrane region" description="Helical" evidence="1">
    <location>
        <begin position="388"/>
        <end position="411"/>
    </location>
</feature>
<keyword evidence="1" id="KW-0812">Transmembrane</keyword>
<dbReference type="Proteomes" id="UP000241848">
    <property type="component" value="Unassembled WGS sequence"/>
</dbReference>
<sequence>MQNPPSGSERYKPSVNITQAPGIWVPLLYLATAYVFLATVAWMLFRYRVPVAEGEYGASGVIMTVHLFTLGFVSMTALGILNQWIPVVFDVPPLALWRVVWNFVIYLAGILGFAFGFAQQWWPLVAIGGSLLAIAIILWSAGVLSQLARSAKPKDALYWGVVAAVVGFNAVWILGLFMAASFLGWWPEYQVLRVHIATALGAWMGILVLTVQQKLNPMFFMSRAERIQVAVPLLWVGGGVVAAWLSLLIGIGVMHVGAALWLIGIAISIFQGIAVLRQGKAKQFDRVFIGVGSAWALFLGAGIFSLGSSPLAVVLAFWGFLTLILSYQGRILPFIVAVAVAKRMPGPVYKAFFMAQAMHPKNLPVAVGIGGLAGAALMVWGHEATQPGMVAVSAGIAFLLVLMELGGVAMAMQTGRKQGPPARL</sequence>
<evidence type="ECO:0008006" key="4">
    <source>
        <dbReference type="Google" id="ProtNLM"/>
    </source>
</evidence>
<dbReference type="EMBL" id="PXYV01000024">
    <property type="protein sequence ID" value="PSR21945.1"/>
    <property type="molecule type" value="Genomic_DNA"/>
</dbReference>
<feature type="transmembrane region" description="Helical" evidence="1">
    <location>
        <begin position="288"/>
        <end position="307"/>
    </location>
</feature>
<feature type="transmembrane region" description="Helical" evidence="1">
    <location>
        <begin position="21"/>
        <end position="45"/>
    </location>
</feature>
<evidence type="ECO:0000256" key="1">
    <source>
        <dbReference type="SAM" id="Phobius"/>
    </source>
</evidence>